<gene>
    <name evidence="5" type="ORF">BJX66DRAFT_314474</name>
</gene>
<evidence type="ECO:0000256" key="3">
    <source>
        <dbReference type="ARBA" id="ARBA00023002"/>
    </source>
</evidence>
<proteinExistence type="inferred from homology"/>
<sequence length="285" mass="30843">MATSRNEKPLRTVLITGCSEGGIGSALAKEFHDRGFHVFATGRSALKMAHLSNLSHITLLELDVESQSSIEEALKRVVGSTAGTGRLDYLVNNAGLNLNYPALDTDLEYAKKVFDVNFWGMVHMTQTFMPLLIESKGTVVNNASLAGVLNVPWGSFYNASKAALRMYSETLRVEVAPLGVKVVTIMTGIVASKMFENTPHDELPDTSYYQAADPNIAEIASGDRFASVAMPAATYAKGVVNDVLRGHRGMVWRGKIASIGWFVHSFLPTWLADLAFGSGSGLEKI</sequence>
<evidence type="ECO:0000313" key="6">
    <source>
        <dbReference type="Proteomes" id="UP001610563"/>
    </source>
</evidence>
<accession>A0ABR4FQQ8</accession>
<dbReference type="Gene3D" id="3.40.50.720">
    <property type="entry name" value="NAD(P)-binding Rossmann-like Domain"/>
    <property type="match status" value="1"/>
</dbReference>
<dbReference type="InterPro" id="IPR020904">
    <property type="entry name" value="Sc_DH/Rdtase_CS"/>
</dbReference>
<dbReference type="SUPFAM" id="SSF51735">
    <property type="entry name" value="NAD(P)-binding Rossmann-fold domains"/>
    <property type="match status" value="1"/>
</dbReference>
<evidence type="ECO:0000256" key="2">
    <source>
        <dbReference type="ARBA" id="ARBA00022857"/>
    </source>
</evidence>
<protein>
    <recommendedName>
        <fullName evidence="7">Short-chain dehydrogenase/reductase</fullName>
    </recommendedName>
</protein>
<dbReference type="EMBL" id="JBFTWV010000140">
    <property type="protein sequence ID" value="KAL2785564.1"/>
    <property type="molecule type" value="Genomic_DNA"/>
</dbReference>
<dbReference type="Pfam" id="PF00106">
    <property type="entry name" value="adh_short"/>
    <property type="match status" value="1"/>
</dbReference>
<comment type="similarity">
    <text evidence="1 4">Belongs to the short-chain dehydrogenases/reductases (SDR) family.</text>
</comment>
<keyword evidence="6" id="KW-1185">Reference proteome</keyword>
<name>A0ABR4FQQ8_9EURO</name>
<comment type="caution">
    <text evidence="5">The sequence shown here is derived from an EMBL/GenBank/DDBJ whole genome shotgun (WGS) entry which is preliminary data.</text>
</comment>
<dbReference type="PROSITE" id="PS00061">
    <property type="entry name" value="ADH_SHORT"/>
    <property type="match status" value="1"/>
</dbReference>
<dbReference type="PRINTS" id="PR00081">
    <property type="entry name" value="GDHRDH"/>
</dbReference>
<keyword evidence="3" id="KW-0560">Oxidoreductase</keyword>
<evidence type="ECO:0008006" key="7">
    <source>
        <dbReference type="Google" id="ProtNLM"/>
    </source>
</evidence>
<dbReference type="PANTHER" id="PTHR44169">
    <property type="entry name" value="NADPH-DEPENDENT 1-ACYLDIHYDROXYACETONE PHOSPHATE REDUCTASE"/>
    <property type="match status" value="1"/>
</dbReference>
<reference evidence="5 6" key="1">
    <citation type="submission" date="2024-07" db="EMBL/GenBank/DDBJ databases">
        <title>Section-level genome sequencing and comparative genomics of Aspergillus sections Usti and Cavernicolus.</title>
        <authorList>
            <consortium name="Lawrence Berkeley National Laboratory"/>
            <person name="Nybo J.L."/>
            <person name="Vesth T.C."/>
            <person name="Theobald S."/>
            <person name="Frisvad J.C."/>
            <person name="Larsen T.O."/>
            <person name="Kjaerboelling I."/>
            <person name="Rothschild-Mancinelli K."/>
            <person name="Lyhne E.K."/>
            <person name="Kogle M.E."/>
            <person name="Barry K."/>
            <person name="Clum A."/>
            <person name="Na H."/>
            <person name="Ledsgaard L."/>
            <person name="Lin J."/>
            <person name="Lipzen A."/>
            <person name="Kuo A."/>
            <person name="Riley R."/>
            <person name="Mondo S."/>
            <person name="Labutti K."/>
            <person name="Haridas S."/>
            <person name="Pangalinan J."/>
            <person name="Salamov A.A."/>
            <person name="Simmons B.A."/>
            <person name="Magnuson J.K."/>
            <person name="Chen J."/>
            <person name="Drula E."/>
            <person name="Henrissat B."/>
            <person name="Wiebenga A."/>
            <person name="Lubbers R.J."/>
            <person name="Gomes A.C."/>
            <person name="Makela M.R."/>
            <person name="Stajich J."/>
            <person name="Grigoriev I.V."/>
            <person name="Mortensen U.H."/>
            <person name="De Vries R.P."/>
            <person name="Baker S.E."/>
            <person name="Andersen M.R."/>
        </authorList>
    </citation>
    <scope>NUCLEOTIDE SEQUENCE [LARGE SCALE GENOMIC DNA]</scope>
    <source>
        <strain evidence="5 6">CBS 209.92</strain>
    </source>
</reference>
<evidence type="ECO:0000256" key="1">
    <source>
        <dbReference type="ARBA" id="ARBA00006484"/>
    </source>
</evidence>
<keyword evidence="2" id="KW-0521">NADP</keyword>
<organism evidence="5 6">
    <name type="scientific">Aspergillus keveii</name>
    <dbReference type="NCBI Taxonomy" id="714993"/>
    <lineage>
        <taxon>Eukaryota</taxon>
        <taxon>Fungi</taxon>
        <taxon>Dikarya</taxon>
        <taxon>Ascomycota</taxon>
        <taxon>Pezizomycotina</taxon>
        <taxon>Eurotiomycetes</taxon>
        <taxon>Eurotiomycetidae</taxon>
        <taxon>Eurotiales</taxon>
        <taxon>Aspergillaceae</taxon>
        <taxon>Aspergillus</taxon>
        <taxon>Aspergillus subgen. Nidulantes</taxon>
    </lineage>
</organism>
<dbReference type="Proteomes" id="UP001610563">
    <property type="component" value="Unassembled WGS sequence"/>
</dbReference>
<dbReference type="PRINTS" id="PR00080">
    <property type="entry name" value="SDRFAMILY"/>
</dbReference>
<dbReference type="CDD" id="cd05374">
    <property type="entry name" value="17beta-HSD-like_SDR_c"/>
    <property type="match status" value="1"/>
</dbReference>
<evidence type="ECO:0000256" key="4">
    <source>
        <dbReference type="RuleBase" id="RU000363"/>
    </source>
</evidence>
<dbReference type="InterPro" id="IPR036291">
    <property type="entry name" value="NAD(P)-bd_dom_sf"/>
</dbReference>
<evidence type="ECO:0000313" key="5">
    <source>
        <dbReference type="EMBL" id="KAL2785564.1"/>
    </source>
</evidence>
<dbReference type="InterPro" id="IPR002347">
    <property type="entry name" value="SDR_fam"/>
</dbReference>
<dbReference type="PANTHER" id="PTHR44169:SF6">
    <property type="entry name" value="NADPH-DEPENDENT 1-ACYLDIHYDROXYACETONE PHOSPHATE REDUCTASE"/>
    <property type="match status" value="1"/>
</dbReference>